<name>K0RYL6_THAOC</name>
<dbReference type="AlphaFoldDB" id="K0RYL6"/>
<feature type="region of interest" description="Disordered" evidence="1">
    <location>
        <begin position="80"/>
        <end position="112"/>
    </location>
</feature>
<organism evidence="2 3">
    <name type="scientific">Thalassiosira oceanica</name>
    <name type="common">Marine diatom</name>
    <dbReference type="NCBI Taxonomy" id="159749"/>
    <lineage>
        <taxon>Eukaryota</taxon>
        <taxon>Sar</taxon>
        <taxon>Stramenopiles</taxon>
        <taxon>Ochrophyta</taxon>
        <taxon>Bacillariophyta</taxon>
        <taxon>Coscinodiscophyceae</taxon>
        <taxon>Thalassiosirophycidae</taxon>
        <taxon>Thalassiosirales</taxon>
        <taxon>Thalassiosiraceae</taxon>
        <taxon>Thalassiosira</taxon>
    </lineage>
</organism>
<keyword evidence="3" id="KW-1185">Reference proteome</keyword>
<dbReference type="Proteomes" id="UP000266841">
    <property type="component" value="Unassembled WGS sequence"/>
</dbReference>
<feature type="region of interest" description="Disordered" evidence="1">
    <location>
        <begin position="1"/>
        <end position="38"/>
    </location>
</feature>
<feature type="compositionally biased region" description="Basic residues" evidence="1">
    <location>
        <begin position="95"/>
        <end position="105"/>
    </location>
</feature>
<reference evidence="2 3" key="1">
    <citation type="journal article" date="2012" name="Genome Biol.">
        <title>Genome and low-iron response of an oceanic diatom adapted to chronic iron limitation.</title>
        <authorList>
            <person name="Lommer M."/>
            <person name="Specht M."/>
            <person name="Roy A.S."/>
            <person name="Kraemer L."/>
            <person name="Andreson R."/>
            <person name="Gutowska M.A."/>
            <person name="Wolf J."/>
            <person name="Bergner S.V."/>
            <person name="Schilhabel M.B."/>
            <person name="Klostermeier U.C."/>
            <person name="Beiko R.G."/>
            <person name="Rosenstiel P."/>
            <person name="Hippler M."/>
            <person name="Laroche J."/>
        </authorList>
    </citation>
    <scope>NUCLEOTIDE SEQUENCE [LARGE SCALE GENOMIC DNA]</scope>
    <source>
        <strain evidence="2 3">CCMP1005</strain>
    </source>
</reference>
<evidence type="ECO:0000313" key="3">
    <source>
        <dbReference type="Proteomes" id="UP000266841"/>
    </source>
</evidence>
<proteinExistence type="predicted"/>
<gene>
    <name evidence="2" type="ORF">THAOC_29096</name>
</gene>
<accession>K0RYL6</accession>
<evidence type="ECO:0000256" key="1">
    <source>
        <dbReference type="SAM" id="MobiDB-lite"/>
    </source>
</evidence>
<comment type="caution">
    <text evidence="2">The sequence shown here is derived from an EMBL/GenBank/DDBJ whole genome shotgun (WGS) entry which is preliminary data.</text>
</comment>
<evidence type="ECO:0000313" key="2">
    <source>
        <dbReference type="EMBL" id="EJK51707.1"/>
    </source>
</evidence>
<protein>
    <submittedName>
        <fullName evidence="2">Uncharacterized protein</fullName>
    </submittedName>
</protein>
<sequence length="133" mass="15042">AVPERQVLDIHPRRGGAERGGTRGLGRERPDEDQADHVHGVEVLASRALRHVRADTGEAQDTLGEQRRPCLERNPCRVRKRRGRGLGGGDAGLRLGRRARGRGRHDRRDQQGRRAREVMKFFMVESMLLIVEV</sequence>
<dbReference type="EMBL" id="AGNL01041162">
    <property type="protein sequence ID" value="EJK51707.1"/>
    <property type="molecule type" value="Genomic_DNA"/>
</dbReference>
<feature type="non-terminal residue" evidence="2">
    <location>
        <position position="1"/>
    </location>
</feature>